<dbReference type="EMBL" id="BOMQ01000063">
    <property type="protein sequence ID" value="GIE52013.1"/>
    <property type="molecule type" value="Genomic_DNA"/>
</dbReference>
<sequence length="99" mass="9979">MAKSISVAVGASDTIRSGRSANVTEPAVAGKAALLAPATGLSSPVPPPEPPPHPASNNPPAAITAVNTRLILVLLSAEAAVLRRPEQEPGPRGAPPRER</sequence>
<evidence type="ECO:0000256" key="1">
    <source>
        <dbReference type="SAM" id="MobiDB-lite"/>
    </source>
</evidence>
<reference evidence="2" key="1">
    <citation type="submission" date="2021-01" db="EMBL/GenBank/DDBJ databases">
        <title>Whole genome shotgun sequence of Actinoplanes nipponensis NBRC 14063.</title>
        <authorList>
            <person name="Komaki H."/>
            <person name="Tamura T."/>
        </authorList>
    </citation>
    <scope>NUCLEOTIDE SEQUENCE</scope>
    <source>
        <strain evidence="2">NBRC 14063</strain>
    </source>
</reference>
<feature type="compositionally biased region" description="Low complexity" evidence="1">
    <location>
        <begin position="26"/>
        <end position="43"/>
    </location>
</feature>
<evidence type="ECO:0000313" key="3">
    <source>
        <dbReference type="Proteomes" id="UP000647172"/>
    </source>
</evidence>
<keyword evidence="3" id="KW-1185">Reference proteome</keyword>
<comment type="caution">
    <text evidence="2">The sequence shown here is derived from an EMBL/GenBank/DDBJ whole genome shotgun (WGS) entry which is preliminary data.</text>
</comment>
<organism evidence="2 3">
    <name type="scientific">Actinoplanes nipponensis</name>
    <dbReference type="NCBI Taxonomy" id="135950"/>
    <lineage>
        <taxon>Bacteria</taxon>
        <taxon>Bacillati</taxon>
        <taxon>Actinomycetota</taxon>
        <taxon>Actinomycetes</taxon>
        <taxon>Micromonosporales</taxon>
        <taxon>Micromonosporaceae</taxon>
        <taxon>Actinoplanes</taxon>
    </lineage>
</organism>
<name>A0A919JLS8_9ACTN</name>
<gene>
    <name evidence="2" type="ORF">Ani05nite_55470</name>
</gene>
<dbReference type="Proteomes" id="UP000647172">
    <property type="component" value="Unassembled WGS sequence"/>
</dbReference>
<protein>
    <submittedName>
        <fullName evidence="2">Uncharacterized protein</fullName>
    </submittedName>
</protein>
<proteinExistence type="predicted"/>
<feature type="compositionally biased region" description="Polar residues" evidence="1">
    <location>
        <begin position="14"/>
        <end position="23"/>
    </location>
</feature>
<feature type="compositionally biased region" description="Pro residues" evidence="1">
    <location>
        <begin position="44"/>
        <end position="54"/>
    </location>
</feature>
<evidence type="ECO:0000313" key="2">
    <source>
        <dbReference type="EMBL" id="GIE52013.1"/>
    </source>
</evidence>
<dbReference type="AlphaFoldDB" id="A0A919JLS8"/>
<feature type="region of interest" description="Disordered" evidence="1">
    <location>
        <begin position="1"/>
        <end position="62"/>
    </location>
</feature>
<accession>A0A919JLS8</accession>